<dbReference type="GO" id="GO:0004930">
    <property type="term" value="F:G protein-coupled receptor activity"/>
    <property type="evidence" value="ECO:0007669"/>
    <property type="project" value="UniProtKB-KW"/>
</dbReference>
<feature type="transmembrane region" description="Helical" evidence="12">
    <location>
        <begin position="12"/>
        <end position="36"/>
    </location>
</feature>
<keyword evidence="8" id="KW-1015">Disulfide bond</keyword>
<protein>
    <recommendedName>
        <fullName evidence="13">G-protein coupled receptors family 1 profile domain-containing protein</fullName>
    </recommendedName>
</protein>
<evidence type="ECO:0000256" key="9">
    <source>
        <dbReference type="ARBA" id="ARBA00023170"/>
    </source>
</evidence>
<keyword evidence="10 11" id="KW-0807">Transducer</keyword>
<reference evidence="14" key="1">
    <citation type="submission" date="2020-11" db="EMBL/GenBank/DDBJ databases">
        <authorList>
            <person name="Tran Van P."/>
        </authorList>
    </citation>
    <scope>NUCLEOTIDE SEQUENCE</scope>
</reference>
<keyword evidence="15" id="KW-1185">Reference proteome</keyword>
<dbReference type="PROSITE" id="PS00237">
    <property type="entry name" value="G_PROTEIN_RECEP_F1_1"/>
    <property type="match status" value="1"/>
</dbReference>
<gene>
    <name evidence="14" type="ORF">OSB1V03_LOCUS19005</name>
</gene>
<evidence type="ECO:0000256" key="2">
    <source>
        <dbReference type="ARBA" id="ARBA00010663"/>
    </source>
</evidence>
<dbReference type="EMBL" id="OC881161">
    <property type="protein sequence ID" value="CAD7642136.1"/>
    <property type="molecule type" value="Genomic_DNA"/>
</dbReference>
<keyword evidence="5 12" id="KW-1133">Transmembrane helix</keyword>
<dbReference type="Pfam" id="PF00001">
    <property type="entry name" value="7tm_1"/>
    <property type="match status" value="1"/>
</dbReference>
<dbReference type="EMBL" id="CAJPIZ010026586">
    <property type="protein sequence ID" value="CAG2119055.1"/>
    <property type="molecule type" value="Genomic_DNA"/>
</dbReference>
<dbReference type="Gene3D" id="1.20.1070.10">
    <property type="entry name" value="Rhodopsin 7-helix transmembrane proteins"/>
    <property type="match status" value="1"/>
</dbReference>
<evidence type="ECO:0000256" key="3">
    <source>
        <dbReference type="ARBA" id="ARBA00022475"/>
    </source>
</evidence>
<organism evidence="14">
    <name type="scientific">Medioppia subpectinata</name>
    <dbReference type="NCBI Taxonomy" id="1979941"/>
    <lineage>
        <taxon>Eukaryota</taxon>
        <taxon>Metazoa</taxon>
        <taxon>Ecdysozoa</taxon>
        <taxon>Arthropoda</taxon>
        <taxon>Chelicerata</taxon>
        <taxon>Arachnida</taxon>
        <taxon>Acari</taxon>
        <taxon>Acariformes</taxon>
        <taxon>Sarcoptiformes</taxon>
        <taxon>Oribatida</taxon>
        <taxon>Brachypylina</taxon>
        <taxon>Oppioidea</taxon>
        <taxon>Oppiidae</taxon>
        <taxon>Medioppia</taxon>
    </lineage>
</organism>
<evidence type="ECO:0000256" key="8">
    <source>
        <dbReference type="ARBA" id="ARBA00023157"/>
    </source>
</evidence>
<dbReference type="GO" id="GO:0005886">
    <property type="term" value="C:plasma membrane"/>
    <property type="evidence" value="ECO:0007669"/>
    <property type="project" value="UniProtKB-SubCell"/>
</dbReference>
<dbReference type="InterPro" id="IPR017452">
    <property type="entry name" value="GPCR_Rhodpsn_7TM"/>
</dbReference>
<dbReference type="OrthoDB" id="10044919at2759"/>
<accession>A0A7R9QEQ7</accession>
<evidence type="ECO:0000256" key="6">
    <source>
        <dbReference type="ARBA" id="ARBA00023040"/>
    </source>
</evidence>
<keyword evidence="3" id="KW-1003">Cell membrane</keyword>
<dbReference type="CDD" id="cd00637">
    <property type="entry name" value="7tm_classA_rhodopsin-like"/>
    <property type="match status" value="1"/>
</dbReference>
<evidence type="ECO:0000256" key="11">
    <source>
        <dbReference type="RuleBase" id="RU000688"/>
    </source>
</evidence>
<evidence type="ECO:0000256" key="1">
    <source>
        <dbReference type="ARBA" id="ARBA00004651"/>
    </source>
</evidence>
<comment type="subcellular location">
    <subcellularLocation>
        <location evidence="1">Cell membrane</location>
        <topology evidence="1">Multi-pass membrane protein</topology>
    </subcellularLocation>
</comment>
<evidence type="ECO:0000313" key="15">
    <source>
        <dbReference type="Proteomes" id="UP000759131"/>
    </source>
</evidence>
<evidence type="ECO:0000313" key="14">
    <source>
        <dbReference type="EMBL" id="CAD7642136.1"/>
    </source>
</evidence>
<evidence type="ECO:0000256" key="4">
    <source>
        <dbReference type="ARBA" id="ARBA00022692"/>
    </source>
</evidence>
<dbReference type="PANTHER" id="PTHR24248">
    <property type="entry name" value="ADRENERGIC RECEPTOR-RELATED G-PROTEIN COUPLED RECEPTOR"/>
    <property type="match status" value="1"/>
</dbReference>
<feature type="transmembrane region" description="Helical" evidence="12">
    <location>
        <begin position="175"/>
        <end position="198"/>
    </location>
</feature>
<sequence length="264" mass="30190">MISIYELYFIQLLSSILLFAIIFITIIGNLLVIVSVIKTPKLQIRSNYLILSLSVTDLLTGLIAMPVTAYHEVVHMNDWLMGYAMCHIHMFIGHVLSIASFLHIFFIAIDRYVSVSRVEYSMNRSLRPAWVMIAISWTLAVLKGMGRSFSHIHSDLVYVESMDAQLCAYSDDPDYWVLGTVVIAMTLSVVIYALYFSIYKKSCEFRNKTQTNSQKQKSTNRAMNREIQVAKRSVTVALAFTACYLPYWLMCLTADINKLDYKTV</sequence>
<dbReference type="PANTHER" id="PTHR24248:SF125">
    <property type="entry name" value="DOPAMINE D2-LIKE RECEPTOR"/>
    <property type="match status" value="1"/>
</dbReference>
<feature type="transmembrane region" description="Helical" evidence="12">
    <location>
        <begin position="88"/>
        <end position="109"/>
    </location>
</feature>
<evidence type="ECO:0000256" key="12">
    <source>
        <dbReference type="SAM" id="Phobius"/>
    </source>
</evidence>
<feature type="non-terminal residue" evidence="14">
    <location>
        <position position="1"/>
    </location>
</feature>
<evidence type="ECO:0000259" key="13">
    <source>
        <dbReference type="PROSITE" id="PS50262"/>
    </source>
</evidence>
<name>A0A7R9QEQ7_9ACAR</name>
<keyword evidence="6 11" id="KW-0297">G-protein coupled receptor</keyword>
<feature type="transmembrane region" description="Helical" evidence="12">
    <location>
        <begin position="48"/>
        <end position="68"/>
    </location>
</feature>
<proteinExistence type="inferred from homology"/>
<dbReference type="InterPro" id="IPR000276">
    <property type="entry name" value="GPCR_Rhodpsn"/>
</dbReference>
<dbReference type="Proteomes" id="UP000759131">
    <property type="component" value="Unassembled WGS sequence"/>
</dbReference>
<feature type="transmembrane region" description="Helical" evidence="12">
    <location>
        <begin position="129"/>
        <end position="146"/>
    </location>
</feature>
<evidence type="ECO:0000256" key="10">
    <source>
        <dbReference type="ARBA" id="ARBA00023224"/>
    </source>
</evidence>
<keyword evidence="9 11" id="KW-0675">Receptor</keyword>
<comment type="similarity">
    <text evidence="2 11">Belongs to the G-protein coupled receptor 1 family.</text>
</comment>
<keyword evidence="4 11" id="KW-0812">Transmembrane</keyword>
<feature type="transmembrane region" description="Helical" evidence="12">
    <location>
        <begin position="229"/>
        <end position="249"/>
    </location>
</feature>
<dbReference type="AlphaFoldDB" id="A0A7R9QEQ7"/>
<evidence type="ECO:0000256" key="7">
    <source>
        <dbReference type="ARBA" id="ARBA00023136"/>
    </source>
</evidence>
<keyword evidence="7 12" id="KW-0472">Membrane</keyword>
<evidence type="ECO:0000256" key="5">
    <source>
        <dbReference type="ARBA" id="ARBA00022989"/>
    </source>
</evidence>
<dbReference type="PROSITE" id="PS50262">
    <property type="entry name" value="G_PROTEIN_RECEP_F1_2"/>
    <property type="match status" value="1"/>
</dbReference>
<dbReference type="SUPFAM" id="SSF81321">
    <property type="entry name" value="Family A G protein-coupled receptor-like"/>
    <property type="match status" value="1"/>
</dbReference>
<dbReference type="PRINTS" id="PR00237">
    <property type="entry name" value="GPCRRHODOPSN"/>
</dbReference>
<feature type="domain" description="G-protein coupled receptors family 1 profile" evidence="13">
    <location>
        <begin position="28"/>
        <end position="264"/>
    </location>
</feature>